<organism evidence="1 2">
    <name type="scientific">Catenulispora pinistramenti</name>
    <dbReference type="NCBI Taxonomy" id="2705254"/>
    <lineage>
        <taxon>Bacteria</taxon>
        <taxon>Bacillati</taxon>
        <taxon>Actinomycetota</taxon>
        <taxon>Actinomycetes</taxon>
        <taxon>Catenulisporales</taxon>
        <taxon>Catenulisporaceae</taxon>
        <taxon>Catenulispora</taxon>
    </lineage>
</organism>
<reference evidence="1 2" key="1">
    <citation type="submission" date="2020-02" db="EMBL/GenBank/DDBJ databases">
        <title>Acidophilic actinobacteria isolated from forest soil.</title>
        <authorList>
            <person name="Golinska P."/>
        </authorList>
    </citation>
    <scope>NUCLEOTIDE SEQUENCE [LARGE SCALE GENOMIC DNA]</scope>
    <source>
        <strain evidence="1 2">NL8</strain>
    </source>
</reference>
<evidence type="ECO:0000313" key="2">
    <source>
        <dbReference type="Proteomes" id="UP000730482"/>
    </source>
</evidence>
<comment type="caution">
    <text evidence="1">The sequence shown here is derived from an EMBL/GenBank/DDBJ whole genome shotgun (WGS) entry which is preliminary data.</text>
</comment>
<dbReference type="RefSeq" id="WP_212011107.1">
    <property type="nucleotide sequence ID" value="NZ_JAAFYZ010000075.1"/>
</dbReference>
<evidence type="ECO:0000313" key="1">
    <source>
        <dbReference type="EMBL" id="MBS2549548.1"/>
    </source>
</evidence>
<gene>
    <name evidence="1" type="ORF">KGQ19_22045</name>
</gene>
<accession>A0ABS5KU16</accession>
<dbReference type="EMBL" id="JAAFYZ010000075">
    <property type="protein sequence ID" value="MBS2549548.1"/>
    <property type="molecule type" value="Genomic_DNA"/>
</dbReference>
<name>A0ABS5KU16_9ACTN</name>
<sequence length="140" mass="15289">MTSDIDDLVRQVQLPDDYEQASEALIELVSLDPDTGARVALKVLQDGIGDVFLRGFAFDLLYRAHQAAAVDLIEQSARTCEPHVFAEMLTEVAADEALAAESDEVRRAVSALRSALKARTPGDLEEISGSVDMFFEAYGR</sequence>
<protein>
    <recommendedName>
        <fullName evidence="3">HEAT repeat domain-containing protein</fullName>
    </recommendedName>
</protein>
<evidence type="ECO:0008006" key="3">
    <source>
        <dbReference type="Google" id="ProtNLM"/>
    </source>
</evidence>
<dbReference type="Proteomes" id="UP000730482">
    <property type="component" value="Unassembled WGS sequence"/>
</dbReference>
<proteinExistence type="predicted"/>
<keyword evidence="2" id="KW-1185">Reference proteome</keyword>